<name>A0A5C3KQA4_COPMA</name>
<feature type="signal peptide" evidence="1">
    <location>
        <begin position="1"/>
        <end position="22"/>
    </location>
</feature>
<proteinExistence type="predicted"/>
<gene>
    <name evidence="2" type="ORF">FA15DRAFT_706134</name>
</gene>
<organism evidence="2 3">
    <name type="scientific">Coprinopsis marcescibilis</name>
    <name type="common">Agaric fungus</name>
    <name type="synonym">Psathyrella marcescibilis</name>
    <dbReference type="NCBI Taxonomy" id="230819"/>
    <lineage>
        <taxon>Eukaryota</taxon>
        <taxon>Fungi</taxon>
        <taxon>Dikarya</taxon>
        <taxon>Basidiomycota</taxon>
        <taxon>Agaricomycotina</taxon>
        <taxon>Agaricomycetes</taxon>
        <taxon>Agaricomycetidae</taxon>
        <taxon>Agaricales</taxon>
        <taxon>Agaricineae</taxon>
        <taxon>Psathyrellaceae</taxon>
        <taxon>Coprinopsis</taxon>
    </lineage>
</organism>
<evidence type="ECO:0000313" key="2">
    <source>
        <dbReference type="EMBL" id="TFK22730.1"/>
    </source>
</evidence>
<accession>A0A5C3KQA4</accession>
<evidence type="ECO:0000313" key="3">
    <source>
        <dbReference type="Proteomes" id="UP000307440"/>
    </source>
</evidence>
<evidence type="ECO:0000256" key="1">
    <source>
        <dbReference type="SAM" id="SignalP"/>
    </source>
</evidence>
<feature type="chain" id="PRO_5022859459" evidence="1">
    <location>
        <begin position="23"/>
        <end position="51"/>
    </location>
</feature>
<keyword evidence="3" id="KW-1185">Reference proteome</keyword>
<dbReference type="EMBL" id="ML210234">
    <property type="protein sequence ID" value="TFK22730.1"/>
    <property type="molecule type" value="Genomic_DNA"/>
</dbReference>
<dbReference type="Proteomes" id="UP000307440">
    <property type="component" value="Unassembled WGS sequence"/>
</dbReference>
<protein>
    <submittedName>
        <fullName evidence="2">Uncharacterized protein</fullName>
    </submittedName>
</protein>
<reference evidence="2 3" key="1">
    <citation type="journal article" date="2019" name="Nat. Ecol. Evol.">
        <title>Megaphylogeny resolves global patterns of mushroom evolution.</title>
        <authorList>
            <person name="Varga T."/>
            <person name="Krizsan K."/>
            <person name="Foldi C."/>
            <person name="Dima B."/>
            <person name="Sanchez-Garcia M."/>
            <person name="Sanchez-Ramirez S."/>
            <person name="Szollosi G.J."/>
            <person name="Szarkandi J.G."/>
            <person name="Papp V."/>
            <person name="Albert L."/>
            <person name="Andreopoulos W."/>
            <person name="Angelini C."/>
            <person name="Antonin V."/>
            <person name="Barry K.W."/>
            <person name="Bougher N.L."/>
            <person name="Buchanan P."/>
            <person name="Buyck B."/>
            <person name="Bense V."/>
            <person name="Catcheside P."/>
            <person name="Chovatia M."/>
            <person name="Cooper J."/>
            <person name="Damon W."/>
            <person name="Desjardin D."/>
            <person name="Finy P."/>
            <person name="Geml J."/>
            <person name="Haridas S."/>
            <person name="Hughes K."/>
            <person name="Justo A."/>
            <person name="Karasinski D."/>
            <person name="Kautmanova I."/>
            <person name="Kiss B."/>
            <person name="Kocsube S."/>
            <person name="Kotiranta H."/>
            <person name="LaButti K.M."/>
            <person name="Lechner B.E."/>
            <person name="Liimatainen K."/>
            <person name="Lipzen A."/>
            <person name="Lukacs Z."/>
            <person name="Mihaltcheva S."/>
            <person name="Morgado L.N."/>
            <person name="Niskanen T."/>
            <person name="Noordeloos M.E."/>
            <person name="Ohm R.A."/>
            <person name="Ortiz-Santana B."/>
            <person name="Ovrebo C."/>
            <person name="Racz N."/>
            <person name="Riley R."/>
            <person name="Savchenko A."/>
            <person name="Shiryaev A."/>
            <person name="Soop K."/>
            <person name="Spirin V."/>
            <person name="Szebenyi C."/>
            <person name="Tomsovsky M."/>
            <person name="Tulloss R.E."/>
            <person name="Uehling J."/>
            <person name="Grigoriev I.V."/>
            <person name="Vagvolgyi C."/>
            <person name="Papp T."/>
            <person name="Martin F.M."/>
            <person name="Miettinen O."/>
            <person name="Hibbett D.S."/>
            <person name="Nagy L.G."/>
        </authorList>
    </citation>
    <scope>NUCLEOTIDE SEQUENCE [LARGE SCALE GENOMIC DNA]</scope>
    <source>
        <strain evidence="2 3">CBS 121175</strain>
    </source>
</reference>
<dbReference type="AlphaFoldDB" id="A0A5C3KQA4"/>
<sequence>MHFHREISTLITVFLFAMLAAASPVNTIPHLAREALPEAAPEPQCRRYNCG</sequence>
<keyword evidence="1" id="KW-0732">Signal</keyword>